<protein>
    <recommendedName>
        <fullName evidence="3">LarA-like N-terminal domain-containing protein</fullName>
    </recommendedName>
</protein>
<dbReference type="Gene3D" id="3.40.50.11440">
    <property type="match status" value="1"/>
</dbReference>
<dbReference type="STRING" id="1429043.X474_04010"/>
<dbReference type="InParanoid" id="A0A0D2K0Q8"/>
<comment type="caution">
    <text evidence="1">The sequence shown here is derived from an EMBL/GenBank/DDBJ whole genome shotgun (WGS) entry which is preliminary data.</text>
</comment>
<name>A0A0D2K0Q8_9BACT</name>
<proteinExistence type="predicted"/>
<dbReference type="AlphaFoldDB" id="A0A0D2K0Q8"/>
<dbReference type="PATRIC" id="fig|1429043.3.peg.853"/>
<evidence type="ECO:0000313" key="2">
    <source>
        <dbReference type="Proteomes" id="UP000032233"/>
    </source>
</evidence>
<organism evidence="1 2">
    <name type="scientific">Dethiosulfatarculus sandiegensis</name>
    <dbReference type="NCBI Taxonomy" id="1429043"/>
    <lineage>
        <taxon>Bacteria</taxon>
        <taxon>Pseudomonadati</taxon>
        <taxon>Thermodesulfobacteriota</taxon>
        <taxon>Desulfarculia</taxon>
        <taxon>Desulfarculales</taxon>
        <taxon>Desulfarculaceae</taxon>
        <taxon>Dethiosulfatarculus</taxon>
    </lineage>
</organism>
<evidence type="ECO:0008006" key="3">
    <source>
        <dbReference type="Google" id="ProtNLM"/>
    </source>
</evidence>
<sequence length="387" mass="42255">MKKGQEIGLTIGSRGIDRMQELVKEVVLHIKSQGAQPVIIPAMGSHGGATAEGQREVLASYGITEEQVGAPIRADMETIELGTDPESGLPVYFDRQASLLDGVILMNRVKAHTDFHSTYESGLMKISVIGLGNHKGAEHVHFHGLDGLTKLIPSFARTILSKGNIFFGIALMENASDTLAEIHLLQKDEIADREPGLLLRSKEYLPRLPVGNLDVMVVERMGKNISGVGIDPNITGRRGIRSDADNGNASGIANRIVCLDLTPECHGNALGMGLADFVPRHFYEQIDFQKTYANVITSGFVERGFVPLVMENDFQAIDTAIQCCGRKVDDATVRLLQIQDTLSARQVLVSPALIDEVAELGHWQDMGEVEYLFDDQGTLKTRIKSLT</sequence>
<accession>A0A0D2K0Q8</accession>
<reference evidence="1 2" key="1">
    <citation type="submission" date="2013-11" db="EMBL/GenBank/DDBJ databases">
        <title>Metagenomic analysis of a methanogenic consortium involved in long chain n-alkane degradation.</title>
        <authorList>
            <person name="Davidova I.A."/>
            <person name="Callaghan A.V."/>
            <person name="Wawrik B."/>
            <person name="Pruitt S."/>
            <person name="Marks C."/>
            <person name="Duncan K.E."/>
            <person name="Suflita J.M."/>
        </authorList>
    </citation>
    <scope>NUCLEOTIDE SEQUENCE [LARGE SCALE GENOMIC DNA]</scope>
    <source>
        <strain evidence="1 2">SPR</strain>
    </source>
</reference>
<keyword evidence="2" id="KW-1185">Reference proteome</keyword>
<gene>
    <name evidence="1" type="ORF">X474_04010</name>
</gene>
<evidence type="ECO:0000313" key="1">
    <source>
        <dbReference type="EMBL" id="KIX15315.1"/>
    </source>
</evidence>
<dbReference type="EMBL" id="AZAC01000003">
    <property type="protein sequence ID" value="KIX15315.1"/>
    <property type="molecule type" value="Genomic_DNA"/>
</dbReference>
<dbReference type="Proteomes" id="UP000032233">
    <property type="component" value="Unassembled WGS sequence"/>
</dbReference>